<evidence type="ECO:0000313" key="3">
    <source>
        <dbReference type="EMBL" id="GAA4608433.1"/>
    </source>
</evidence>
<dbReference type="RefSeq" id="WP_345354377.1">
    <property type="nucleotide sequence ID" value="NZ_BAABHJ010000008.1"/>
</dbReference>
<feature type="region of interest" description="Disordered" evidence="1">
    <location>
        <begin position="1"/>
        <end position="56"/>
    </location>
</feature>
<evidence type="ECO:0008006" key="5">
    <source>
        <dbReference type="Google" id="ProtNLM"/>
    </source>
</evidence>
<feature type="region of interest" description="Disordered" evidence="1">
    <location>
        <begin position="234"/>
        <end position="254"/>
    </location>
</feature>
<evidence type="ECO:0000313" key="4">
    <source>
        <dbReference type="Proteomes" id="UP001500212"/>
    </source>
</evidence>
<dbReference type="InterPro" id="IPR025339">
    <property type="entry name" value="DUF4245"/>
</dbReference>
<sequence>MSESRDAARTPVSEAEPPEASETQNREASRAEEASAARSSESSGAGGAEAAAGVPAGEGPIVVSPSVYRRLTSGVPGFAMAMLSCLVVVGFVLLVTPRRNPNAIPQADYHGDLNGLVAIAPFTVQAPQGLDPKWYPTSSRLSGRANGPIGWHLGYYTPGKQYAALEESNERPDGSDGFVARMTSQGKPDGSLQVAGAAWDKTLRKDKNQRSLVRRLPGVTLVVTGTASYEELATLAGSLRPQPKASPGKSETPR</sequence>
<feature type="compositionally biased region" description="Low complexity" evidence="1">
    <location>
        <begin position="13"/>
        <end position="22"/>
    </location>
</feature>
<keyword evidence="4" id="KW-1185">Reference proteome</keyword>
<dbReference type="EMBL" id="BAABHJ010000008">
    <property type="protein sequence ID" value="GAA4608433.1"/>
    <property type="molecule type" value="Genomic_DNA"/>
</dbReference>
<feature type="compositionally biased region" description="Low complexity" evidence="1">
    <location>
        <begin position="36"/>
        <end position="56"/>
    </location>
</feature>
<protein>
    <recommendedName>
        <fullName evidence="5">DUF4245 domain-containing protein</fullName>
    </recommendedName>
</protein>
<comment type="caution">
    <text evidence="3">The sequence shown here is derived from an EMBL/GenBank/DDBJ whole genome shotgun (WGS) entry which is preliminary data.</text>
</comment>
<reference evidence="4" key="1">
    <citation type="journal article" date="2019" name="Int. J. Syst. Evol. Microbiol.">
        <title>The Global Catalogue of Microorganisms (GCM) 10K type strain sequencing project: providing services to taxonomists for standard genome sequencing and annotation.</title>
        <authorList>
            <consortium name="The Broad Institute Genomics Platform"/>
            <consortium name="The Broad Institute Genome Sequencing Center for Infectious Disease"/>
            <person name="Wu L."/>
            <person name="Ma J."/>
        </authorList>
    </citation>
    <scope>NUCLEOTIDE SEQUENCE [LARGE SCALE GENOMIC DNA]</scope>
    <source>
        <strain evidence="4">JCM 17938</strain>
    </source>
</reference>
<keyword evidence="2" id="KW-0812">Transmembrane</keyword>
<proteinExistence type="predicted"/>
<feature type="compositionally biased region" description="Basic and acidic residues" evidence="1">
    <location>
        <begin position="24"/>
        <end position="35"/>
    </location>
</feature>
<gene>
    <name evidence="3" type="ORF">GCM10023195_33040</name>
</gene>
<dbReference type="Pfam" id="PF14030">
    <property type="entry name" value="DUF4245"/>
    <property type="match status" value="1"/>
</dbReference>
<accession>A0ABP8TLT7</accession>
<organism evidence="3 4">
    <name type="scientific">Actinoallomurus liliacearum</name>
    <dbReference type="NCBI Taxonomy" id="1080073"/>
    <lineage>
        <taxon>Bacteria</taxon>
        <taxon>Bacillati</taxon>
        <taxon>Actinomycetota</taxon>
        <taxon>Actinomycetes</taxon>
        <taxon>Streptosporangiales</taxon>
        <taxon>Thermomonosporaceae</taxon>
        <taxon>Actinoallomurus</taxon>
    </lineage>
</organism>
<feature type="transmembrane region" description="Helical" evidence="2">
    <location>
        <begin position="75"/>
        <end position="95"/>
    </location>
</feature>
<keyword evidence="2" id="KW-0472">Membrane</keyword>
<evidence type="ECO:0000256" key="2">
    <source>
        <dbReference type="SAM" id="Phobius"/>
    </source>
</evidence>
<evidence type="ECO:0000256" key="1">
    <source>
        <dbReference type="SAM" id="MobiDB-lite"/>
    </source>
</evidence>
<dbReference type="Proteomes" id="UP001500212">
    <property type="component" value="Unassembled WGS sequence"/>
</dbReference>
<keyword evidence="2" id="KW-1133">Transmembrane helix</keyword>
<name>A0ABP8TLT7_9ACTN</name>